<dbReference type="SUPFAM" id="SSF88659">
    <property type="entry name" value="Sigma3 and sigma4 domains of RNA polymerase sigma factors"/>
    <property type="match status" value="2"/>
</dbReference>
<evidence type="ECO:0000256" key="1">
    <source>
        <dbReference type="ARBA" id="ARBA00023015"/>
    </source>
</evidence>
<dbReference type="GO" id="GO:0006352">
    <property type="term" value="P:DNA-templated transcription initiation"/>
    <property type="evidence" value="ECO:0007669"/>
    <property type="project" value="InterPro"/>
</dbReference>
<evidence type="ECO:0000256" key="2">
    <source>
        <dbReference type="ARBA" id="ARBA00023082"/>
    </source>
</evidence>
<sequence>MSHIVLADPFDISARFSNKDRLGHDGSEIDFEAMIDLSLGPAPEEPLIEEDGPRLRLDFSAIEHYLDRIPPREADLITLYYRDHMKQEQIAKLFSITQAAVSYRLHRGIKRIQFLRTIDPALERDQFERELAPKFSDQDREILWRMYETTCQSEIAKQMGLTQGRVRHRFFRALDRIKSLIIDGGREVEVEAQMQQREASNGSQMSDEEIEGVVNDAIVNSRYAKYWTVFFAISDKHFNILHEVSLPQFQDRGDAQILTID</sequence>
<dbReference type="InterPro" id="IPR013324">
    <property type="entry name" value="RNA_pol_sigma_r3/r4-like"/>
</dbReference>
<evidence type="ECO:0000259" key="6">
    <source>
        <dbReference type="Pfam" id="PF08281"/>
    </source>
</evidence>
<reference evidence="7" key="1">
    <citation type="journal article" date="2015" name="Nature">
        <title>Complex archaea that bridge the gap between prokaryotes and eukaryotes.</title>
        <authorList>
            <person name="Spang A."/>
            <person name="Saw J.H."/>
            <person name="Jorgensen S.L."/>
            <person name="Zaremba-Niedzwiedzka K."/>
            <person name="Martijn J."/>
            <person name="Lind A.E."/>
            <person name="van Eijk R."/>
            <person name="Schleper C."/>
            <person name="Guy L."/>
            <person name="Ettema T.J."/>
        </authorList>
    </citation>
    <scope>NUCLEOTIDE SEQUENCE</scope>
</reference>
<keyword evidence="3" id="KW-0238">DNA-binding</keyword>
<evidence type="ECO:0000256" key="4">
    <source>
        <dbReference type="ARBA" id="ARBA00023163"/>
    </source>
</evidence>
<evidence type="ECO:0000313" key="7">
    <source>
        <dbReference type="EMBL" id="KKM24336.1"/>
    </source>
</evidence>
<dbReference type="InterPro" id="IPR036388">
    <property type="entry name" value="WH-like_DNA-bd_sf"/>
</dbReference>
<organism evidence="7">
    <name type="scientific">marine sediment metagenome</name>
    <dbReference type="NCBI Taxonomy" id="412755"/>
    <lineage>
        <taxon>unclassified sequences</taxon>
        <taxon>metagenomes</taxon>
        <taxon>ecological metagenomes</taxon>
    </lineage>
</organism>
<gene>
    <name evidence="7" type="ORF">LCGC14_1606100</name>
</gene>
<feature type="domain" description="RNA polymerase sigma factor 70 region 4 type 2" evidence="6">
    <location>
        <begin position="61"/>
        <end position="112"/>
    </location>
</feature>
<keyword evidence="2" id="KW-0731">Sigma factor</keyword>
<dbReference type="AlphaFoldDB" id="A0A0F9I9Q0"/>
<name>A0A0F9I9Q0_9ZZZZ</name>
<dbReference type="EMBL" id="LAZR01012946">
    <property type="protein sequence ID" value="KKM24336.1"/>
    <property type="molecule type" value="Genomic_DNA"/>
</dbReference>
<evidence type="ECO:0008006" key="8">
    <source>
        <dbReference type="Google" id="ProtNLM"/>
    </source>
</evidence>
<keyword evidence="4" id="KW-0804">Transcription</keyword>
<dbReference type="GO" id="GO:0016987">
    <property type="term" value="F:sigma factor activity"/>
    <property type="evidence" value="ECO:0007669"/>
    <property type="project" value="UniProtKB-KW"/>
</dbReference>
<dbReference type="CDD" id="cd06171">
    <property type="entry name" value="Sigma70_r4"/>
    <property type="match status" value="1"/>
</dbReference>
<dbReference type="InterPro" id="IPR007630">
    <property type="entry name" value="RNA_pol_sigma70_r4"/>
</dbReference>
<evidence type="ECO:0000256" key="3">
    <source>
        <dbReference type="ARBA" id="ARBA00023125"/>
    </source>
</evidence>
<dbReference type="Pfam" id="PF04545">
    <property type="entry name" value="Sigma70_r4"/>
    <property type="match status" value="1"/>
</dbReference>
<evidence type="ECO:0000259" key="5">
    <source>
        <dbReference type="Pfam" id="PF04545"/>
    </source>
</evidence>
<dbReference type="Pfam" id="PF08281">
    <property type="entry name" value="Sigma70_r4_2"/>
    <property type="match status" value="1"/>
</dbReference>
<accession>A0A0F9I9Q0</accession>
<feature type="domain" description="RNA polymerase sigma-70 region 4" evidence="5">
    <location>
        <begin position="137"/>
        <end position="178"/>
    </location>
</feature>
<dbReference type="GO" id="GO:0003677">
    <property type="term" value="F:DNA binding"/>
    <property type="evidence" value="ECO:0007669"/>
    <property type="project" value="UniProtKB-KW"/>
</dbReference>
<keyword evidence="1" id="KW-0805">Transcription regulation</keyword>
<dbReference type="Gene3D" id="1.10.10.10">
    <property type="entry name" value="Winged helix-like DNA-binding domain superfamily/Winged helix DNA-binding domain"/>
    <property type="match status" value="2"/>
</dbReference>
<protein>
    <recommendedName>
        <fullName evidence="8">RNA polymerase sigma factor 70 region 4 type 2 domain-containing protein</fullName>
    </recommendedName>
</protein>
<comment type="caution">
    <text evidence="7">The sequence shown here is derived from an EMBL/GenBank/DDBJ whole genome shotgun (WGS) entry which is preliminary data.</text>
</comment>
<dbReference type="PANTHER" id="PTHR30385">
    <property type="entry name" value="SIGMA FACTOR F FLAGELLAR"/>
    <property type="match status" value="1"/>
</dbReference>
<proteinExistence type="predicted"/>
<dbReference type="InterPro" id="IPR013249">
    <property type="entry name" value="RNA_pol_sigma70_r4_t2"/>
</dbReference>